<reference evidence="1" key="1">
    <citation type="submission" date="2022-01" db="EMBL/GenBank/DDBJ databases">
        <authorList>
            <person name="Braso-Vives M."/>
        </authorList>
    </citation>
    <scope>NUCLEOTIDE SEQUENCE</scope>
</reference>
<organism evidence="1 2">
    <name type="scientific">Branchiostoma lanceolatum</name>
    <name type="common">Common lancelet</name>
    <name type="synonym">Amphioxus lanceolatum</name>
    <dbReference type="NCBI Taxonomy" id="7740"/>
    <lineage>
        <taxon>Eukaryota</taxon>
        <taxon>Metazoa</taxon>
        <taxon>Chordata</taxon>
        <taxon>Cephalochordata</taxon>
        <taxon>Leptocardii</taxon>
        <taxon>Amphioxiformes</taxon>
        <taxon>Branchiostomatidae</taxon>
        <taxon>Branchiostoma</taxon>
    </lineage>
</organism>
<keyword evidence="2" id="KW-1185">Reference proteome</keyword>
<proteinExistence type="predicted"/>
<accession>A0A8J9VIR8</accession>
<sequence>MLKKKNSVQPIETTLKMLQDRHGRLNHHDNLTEGEEVYLLFKMVQVLPDLLKRVKKRVVRWKQTTGVSS</sequence>
<evidence type="ECO:0000313" key="1">
    <source>
        <dbReference type="EMBL" id="CAH1240721.1"/>
    </source>
</evidence>
<dbReference type="EMBL" id="OV696696">
    <property type="protein sequence ID" value="CAH1240721.1"/>
    <property type="molecule type" value="Genomic_DNA"/>
</dbReference>
<protein>
    <submittedName>
        <fullName evidence="1">Hypp6077 protein</fullName>
    </submittedName>
</protein>
<evidence type="ECO:0000313" key="2">
    <source>
        <dbReference type="Proteomes" id="UP000838412"/>
    </source>
</evidence>
<dbReference type="Proteomes" id="UP000838412">
    <property type="component" value="Chromosome 11"/>
</dbReference>
<gene>
    <name evidence="1" type="primary">Hypp6077</name>
    <name evidence="1" type="ORF">BLAG_LOCUS4568</name>
</gene>
<name>A0A8J9VIR8_BRALA</name>
<dbReference type="AlphaFoldDB" id="A0A8J9VIR8"/>